<feature type="binding site" evidence="5">
    <location>
        <position position="292"/>
    </location>
    <ligand>
        <name>FAD</name>
        <dbReference type="ChEBI" id="CHEBI:57692"/>
    </ligand>
</feature>
<dbReference type="PROSITE" id="PS00394">
    <property type="entry name" value="DNA_PHOTOLYASES_1_1"/>
    <property type="match status" value="1"/>
</dbReference>
<evidence type="ECO:0000256" key="6">
    <source>
        <dbReference type="PIRSR" id="PIRSR602081-2"/>
    </source>
</evidence>
<proteinExistence type="inferred from homology"/>
<feature type="domain" description="Photolyase/cryptochrome alpha/beta" evidence="8">
    <location>
        <begin position="1"/>
        <end position="135"/>
    </location>
</feature>
<evidence type="ECO:0000256" key="4">
    <source>
        <dbReference type="ARBA" id="ARBA00022991"/>
    </source>
</evidence>
<dbReference type="GO" id="GO:0071949">
    <property type="term" value="F:FAD binding"/>
    <property type="evidence" value="ECO:0007669"/>
    <property type="project" value="TreeGrafter"/>
</dbReference>
<dbReference type="GO" id="GO:0003904">
    <property type="term" value="F:deoxyribodipyrimidine photo-lyase activity"/>
    <property type="evidence" value="ECO:0007669"/>
    <property type="project" value="TreeGrafter"/>
</dbReference>
<dbReference type="SUPFAM" id="SSF52425">
    <property type="entry name" value="Cryptochrome/photolyase, N-terminal domain"/>
    <property type="match status" value="1"/>
</dbReference>
<dbReference type="GO" id="GO:0003677">
    <property type="term" value="F:DNA binding"/>
    <property type="evidence" value="ECO:0007669"/>
    <property type="project" value="TreeGrafter"/>
</dbReference>
<dbReference type="Gene3D" id="3.40.50.620">
    <property type="entry name" value="HUPs"/>
    <property type="match status" value="1"/>
</dbReference>
<feature type="compositionally biased region" description="Basic residues" evidence="7">
    <location>
        <begin position="602"/>
        <end position="613"/>
    </location>
</feature>
<dbReference type="InterPro" id="IPR006050">
    <property type="entry name" value="DNA_photolyase_N"/>
</dbReference>
<feature type="site" description="Electron transfer via tryptophanyl radical" evidence="6">
    <location>
        <position position="427"/>
    </location>
</feature>
<comment type="cofactor">
    <cofactor evidence="5">
        <name>FAD</name>
        <dbReference type="ChEBI" id="CHEBI:57692"/>
    </cofactor>
    <text evidence="5">Binds 1 FAD per subunit.</text>
</comment>
<sequence>MVVITFLGTCLRTIDNPALKHALEDRPKGESVIACYVEDPTQRLPGAAYTWWTRHSLPLLRKKLDKLHVPLICMRGSFPAIARVLIEASNQAPSKLSRVYVNRRWGGTTQEQDKKFEEILHEQDIPVKSYVAHTLHEPWNVKTGQGGFYRVYTPFWRNFPRVKPHIFDEPEPQEQDTKGYDELVSALESNKEIHVLNWAHTEKPYDPHWAKDFPWKPGQDQALKTLEEFLAKRVEKYKDGRNMPFSNGTSQISPYMAHGEISPHRVLHMIHQARDRIQKSKNDYALDSLQQFEMEVVWREFQYHILWHEPYIGWKNHNPKFDHFPWKYPLTDKEVRENLDNANPSKETLEELARLAALDCWKAGNTGIPIVDAGMRQLWSLGWMHNRVRMIVASLLTKNLHYHWKAGEEWFWDTLVDADPASNTHNWQWVAGTGADASPYFRVFNPIRQASRFDENGNYTRHWVPELKNTATNEILKLYERPACTGKDLLENPSRVSVWAQHLACTQKDSNNLGPNQQLFSPKYVAITEDKYHLPVVDLKKSKDKALEFFQSYGKTDGGPSTKKEESEGESQEEQDTSKTDSEDQKPVKKEESDSDSEGLRRSRRPRKAARRS</sequence>
<feature type="site" description="Electron transfer via tryptophanyl radical" evidence="6">
    <location>
        <position position="326"/>
    </location>
</feature>
<evidence type="ECO:0000256" key="2">
    <source>
        <dbReference type="ARBA" id="ARBA00022630"/>
    </source>
</evidence>
<dbReference type="EMBL" id="CP119950">
    <property type="protein sequence ID" value="WFD01330.1"/>
    <property type="molecule type" value="Genomic_DNA"/>
</dbReference>
<feature type="compositionally biased region" description="Basic and acidic residues" evidence="7">
    <location>
        <begin position="576"/>
        <end position="592"/>
    </location>
</feature>
<evidence type="ECO:0000313" key="10">
    <source>
        <dbReference type="Proteomes" id="UP001219567"/>
    </source>
</evidence>
<accession>A0AAJ5YVV2</accession>
<name>A0AAJ5YVV2_9BASI</name>
<dbReference type="GO" id="GO:0006139">
    <property type="term" value="P:nucleobase-containing compound metabolic process"/>
    <property type="evidence" value="ECO:0007669"/>
    <property type="project" value="UniProtKB-ARBA"/>
</dbReference>
<evidence type="ECO:0000313" key="9">
    <source>
        <dbReference type="EMBL" id="WFD01330.1"/>
    </source>
</evidence>
<comment type="similarity">
    <text evidence="1">Belongs to the DNA photolyase class-1 family.</text>
</comment>
<dbReference type="PANTHER" id="PTHR11455">
    <property type="entry name" value="CRYPTOCHROME"/>
    <property type="match status" value="1"/>
</dbReference>
<dbReference type="InterPro" id="IPR018394">
    <property type="entry name" value="DNA_photolyase_1_CS_C"/>
</dbReference>
<dbReference type="PROSITE" id="PS51645">
    <property type="entry name" value="PHR_CRY_ALPHA_BETA"/>
    <property type="match status" value="1"/>
</dbReference>
<feature type="site" description="Electron transfer via tryptophanyl radical" evidence="6">
    <location>
        <position position="404"/>
    </location>
</feature>
<feature type="binding site" evidence="5">
    <location>
        <begin position="417"/>
        <end position="419"/>
    </location>
    <ligand>
        <name>FAD</name>
        <dbReference type="ChEBI" id="CHEBI:57692"/>
    </ligand>
</feature>
<protein>
    <recommendedName>
        <fullName evidence="8">Photolyase/cryptochrome alpha/beta domain-containing protein</fullName>
    </recommendedName>
</protein>
<feature type="binding site" evidence="5">
    <location>
        <begin position="249"/>
        <end position="253"/>
    </location>
    <ligand>
        <name>FAD</name>
        <dbReference type="ChEBI" id="CHEBI:57692"/>
    </ligand>
</feature>
<organism evidence="9 10">
    <name type="scientific">Malassezia yamatoensis</name>
    <dbReference type="NCBI Taxonomy" id="253288"/>
    <lineage>
        <taxon>Eukaryota</taxon>
        <taxon>Fungi</taxon>
        <taxon>Dikarya</taxon>
        <taxon>Basidiomycota</taxon>
        <taxon>Ustilaginomycotina</taxon>
        <taxon>Malasseziomycetes</taxon>
        <taxon>Malasseziales</taxon>
        <taxon>Malasseziaceae</taxon>
        <taxon>Malassezia</taxon>
    </lineage>
</organism>
<dbReference type="GO" id="GO:0006950">
    <property type="term" value="P:response to stress"/>
    <property type="evidence" value="ECO:0007669"/>
    <property type="project" value="UniProtKB-ARBA"/>
</dbReference>
<feature type="binding site" evidence="5">
    <location>
        <position position="237"/>
    </location>
    <ligand>
        <name>FAD</name>
        <dbReference type="ChEBI" id="CHEBI:57692"/>
    </ligand>
</feature>
<dbReference type="InterPro" id="IPR036155">
    <property type="entry name" value="Crypto/Photolyase_N_sf"/>
</dbReference>
<reference evidence="9 10" key="1">
    <citation type="submission" date="2023-03" db="EMBL/GenBank/DDBJ databases">
        <title>Mating type loci evolution in Malassezia.</title>
        <authorList>
            <person name="Coelho M.A."/>
        </authorList>
    </citation>
    <scope>NUCLEOTIDE SEQUENCE [LARGE SCALE GENOMIC DNA]</scope>
    <source>
        <strain evidence="9 10">CBS 9725</strain>
    </source>
</reference>
<dbReference type="GO" id="GO:0009416">
    <property type="term" value="P:response to light stimulus"/>
    <property type="evidence" value="ECO:0007669"/>
    <property type="project" value="TreeGrafter"/>
</dbReference>
<dbReference type="AlphaFoldDB" id="A0AAJ5YVV2"/>
<evidence type="ECO:0000256" key="5">
    <source>
        <dbReference type="PIRSR" id="PIRSR602081-1"/>
    </source>
</evidence>
<evidence type="ECO:0000256" key="3">
    <source>
        <dbReference type="ARBA" id="ARBA00022827"/>
    </source>
</evidence>
<dbReference type="InterPro" id="IPR036134">
    <property type="entry name" value="Crypto/Photolyase_FAD-like_sf"/>
</dbReference>
<keyword evidence="2 5" id="KW-0285">Flavoprotein</keyword>
<dbReference type="InterPro" id="IPR005101">
    <property type="entry name" value="Cryptochr/Photolyase_FAD-bd"/>
</dbReference>
<keyword evidence="4" id="KW-0157">Chromophore</keyword>
<dbReference type="Pfam" id="PF00875">
    <property type="entry name" value="DNA_photolyase"/>
    <property type="match status" value="1"/>
</dbReference>
<dbReference type="Gene3D" id="1.25.40.80">
    <property type="match status" value="1"/>
</dbReference>
<gene>
    <name evidence="9" type="ORF">MYAM1_004092</name>
</gene>
<dbReference type="PANTHER" id="PTHR11455:SF9">
    <property type="entry name" value="CRYPTOCHROME CIRCADIAN CLOCK 5 ISOFORM X1"/>
    <property type="match status" value="1"/>
</dbReference>
<dbReference type="Pfam" id="PF03441">
    <property type="entry name" value="FAD_binding_7"/>
    <property type="match status" value="1"/>
</dbReference>
<dbReference type="InterPro" id="IPR002081">
    <property type="entry name" value="Cryptochrome/DNA_photolyase_1"/>
</dbReference>
<dbReference type="Gene3D" id="1.10.579.10">
    <property type="entry name" value="DNA Cyclobutane Dipyrimidine Photolyase, subunit A, domain 3"/>
    <property type="match status" value="1"/>
</dbReference>
<dbReference type="SUPFAM" id="SSF48173">
    <property type="entry name" value="Cryptochrome/photolyase FAD-binding domain"/>
    <property type="match status" value="1"/>
</dbReference>
<evidence type="ECO:0000256" key="7">
    <source>
        <dbReference type="SAM" id="MobiDB-lite"/>
    </source>
</evidence>
<evidence type="ECO:0000256" key="1">
    <source>
        <dbReference type="ARBA" id="ARBA00005862"/>
    </source>
</evidence>
<dbReference type="Proteomes" id="UP001219567">
    <property type="component" value="Chromosome 8"/>
</dbReference>
<dbReference type="InterPro" id="IPR014729">
    <property type="entry name" value="Rossmann-like_a/b/a_fold"/>
</dbReference>
<keyword evidence="10" id="KW-1185">Reference proteome</keyword>
<feature type="region of interest" description="Disordered" evidence="7">
    <location>
        <begin position="551"/>
        <end position="613"/>
    </location>
</feature>
<keyword evidence="3 5" id="KW-0274">FAD</keyword>
<evidence type="ECO:0000259" key="8">
    <source>
        <dbReference type="PROSITE" id="PS51645"/>
    </source>
</evidence>